<accession>A0A196SN58</accession>
<dbReference type="InterPro" id="IPR000195">
    <property type="entry name" value="Rab-GAP-TBC_dom"/>
</dbReference>
<dbReference type="PROSITE" id="PS50086">
    <property type="entry name" value="TBC_RABGAP"/>
    <property type="match status" value="1"/>
</dbReference>
<evidence type="ECO:0000259" key="2">
    <source>
        <dbReference type="PROSITE" id="PS50086"/>
    </source>
</evidence>
<evidence type="ECO:0000313" key="4">
    <source>
        <dbReference type="Proteomes" id="UP000078348"/>
    </source>
</evidence>
<dbReference type="SUPFAM" id="SSF47923">
    <property type="entry name" value="Ypt/Rab-GAP domain of gyp1p"/>
    <property type="match status" value="2"/>
</dbReference>
<feature type="compositionally biased region" description="Polar residues" evidence="1">
    <location>
        <begin position="476"/>
        <end position="493"/>
    </location>
</feature>
<evidence type="ECO:0000313" key="3">
    <source>
        <dbReference type="EMBL" id="OAO17632.1"/>
    </source>
</evidence>
<dbReference type="Proteomes" id="UP000078348">
    <property type="component" value="Unassembled WGS sequence"/>
</dbReference>
<name>A0A196SN58_BLAHN</name>
<organism evidence="3 4">
    <name type="scientific">Blastocystis sp. subtype 1 (strain ATCC 50177 / NandII)</name>
    <dbReference type="NCBI Taxonomy" id="478820"/>
    <lineage>
        <taxon>Eukaryota</taxon>
        <taxon>Sar</taxon>
        <taxon>Stramenopiles</taxon>
        <taxon>Bigyra</taxon>
        <taxon>Opalozoa</taxon>
        <taxon>Opalinata</taxon>
        <taxon>Blastocystidae</taxon>
        <taxon>Blastocystis</taxon>
    </lineage>
</organism>
<sequence>MSINGESVVFLEPKEVKAKLKSAPRPMTVRFVRQCSESHYSSVTTPDGEKRVKKWIDGDIYLPVRSYSLKGMNGQFITRRDTDNPMEYALTPIYRDGPLFECEVREAAFNGIHGQKRRAEVWKMLLRCYPYQPSKWEEVRQSNIDQYITFVNEFIAARNVAGGKPDCKFVPNPLDSSWKRSADYDPSEDDGKTNESKWSREFGDSEMREIIWKDTDRTYSDIPFFSQHNKQVLARMLYVFGTLNAGVRYIQGMNELLAPILYVFAEAEGELDQEVSLEVEADAFFAFTNLMAETRDLFIRDCDSSTNGLRGVLETLHEYIRAYLPQVAHHFDELQVDPQFYAVRWLTTLFAREFELKNTFRVWDSLLADPNRFQFMYCIGTSMIQKKEAFLLESDFAGIMQCLQSYECDDVERIVFEANKVRTRILKGKEEEEESRGMKMMKAGAELAGEVTDQVKKGWDLMKKKGLPMLSRFAQSTRSKVASMTKEVSSQVQGKKKESTTSKKESKESKESDSSEDDNDNDVAYL</sequence>
<evidence type="ECO:0000256" key="1">
    <source>
        <dbReference type="SAM" id="MobiDB-lite"/>
    </source>
</evidence>
<dbReference type="PANTHER" id="PTHR22957:SF27">
    <property type="entry name" value="TBC1 DOMAIN FAMILY MEMBER 13"/>
    <property type="match status" value="1"/>
</dbReference>
<keyword evidence="4" id="KW-1185">Reference proteome</keyword>
<gene>
    <name evidence="3" type="ORF">AV274_0656</name>
</gene>
<dbReference type="PANTHER" id="PTHR22957">
    <property type="entry name" value="TBC1 DOMAIN FAMILY MEMBER GTPASE-ACTIVATING PROTEIN"/>
    <property type="match status" value="1"/>
</dbReference>
<feature type="compositionally biased region" description="Acidic residues" evidence="1">
    <location>
        <begin position="514"/>
        <end position="526"/>
    </location>
</feature>
<proteinExistence type="predicted"/>
<dbReference type="Gene3D" id="1.10.8.270">
    <property type="entry name" value="putative rabgap domain of human tbc1 domain family member 14 like domains"/>
    <property type="match status" value="1"/>
</dbReference>
<feature type="domain" description="Rab-GAP TBC" evidence="2">
    <location>
        <begin position="112"/>
        <end position="370"/>
    </location>
</feature>
<reference evidence="3 4" key="1">
    <citation type="submission" date="2016-05" db="EMBL/GenBank/DDBJ databases">
        <title>Nuclear genome of Blastocystis sp. subtype 1 NandII.</title>
        <authorList>
            <person name="Gentekaki E."/>
            <person name="Curtis B."/>
            <person name="Stairs C."/>
            <person name="Eme L."/>
            <person name="Herman E."/>
            <person name="Klimes V."/>
            <person name="Arias M.C."/>
            <person name="Elias M."/>
            <person name="Hilliou F."/>
            <person name="Klute M."/>
            <person name="Malik S.-B."/>
            <person name="Pightling A."/>
            <person name="Rachubinski R."/>
            <person name="Salas D."/>
            <person name="Schlacht A."/>
            <person name="Suga H."/>
            <person name="Archibald J."/>
            <person name="Ball S.G."/>
            <person name="Clark G."/>
            <person name="Dacks J."/>
            <person name="Van Der Giezen M."/>
            <person name="Tsaousis A."/>
            <person name="Roger A."/>
        </authorList>
    </citation>
    <scope>NUCLEOTIDE SEQUENCE [LARGE SCALE GENOMIC DNA]</scope>
    <source>
        <strain evidence="4">ATCC 50177 / NandII</strain>
    </source>
</reference>
<dbReference type="AlphaFoldDB" id="A0A196SN58"/>
<dbReference type="InterPro" id="IPR035969">
    <property type="entry name" value="Rab-GAP_TBC_sf"/>
</dbReference>
<dbReference type="Pfam" id="PF00566">
    <property type="entry name" value="RabGAP-TBC"/>
    <property type="match status" value="1"/>
</dbReference>
<dbReference type="OrthoDB" id="10263206at2759"/>
<feature type="region of interest" description="Disordered" evidence="1">
    <location>
        <begin position="476"/>
        <end position="526"/>
    </location>
</feature>
<dbReference type="SMART" id="SM00164">
    <property type="entry name" value="TBC"/>
    <property type="match status" value="1"/>
</dbReference>
<dbReference type="GO" id="GO:0006886">
    <property type="term" value="P:intracellular protein transport"/>
    <property type="evidence" value="ECO:0007669"/>
    <property type="project" value="TreeGrafter"/>
</dbReference>
<dbReference type="GO" id="GO:0005096">
    <property type="term" value="F:GTPase activator activity"/>
    <property type="evidence" value="ECO:0007669"/>
    <property type="project" value="TreeGrafter"/>
</dbReference>
<protein>
    <submittedName>
        <fullName evidence="3">TBC domain containing protein</fullName>
    </submittedName>
</protein>
<dbReference type="Gene3D" id="1.10.472.80">
    <property type="entry name" value="Ypt/Rab-GAP domain of gyp1p, domain 3"/>
    <property type="match status" value="1"/>
</dbReference>
<comment type="caution">
    <text evidence="3">The sequence shown here is derived from an EMBL/GenBank/DDBJ whole genome shotgun (WGS) entry which is preliminary data.</text>
</comment>
<feature type="compositionally biased region" description="Basic and acidic residues" evidence="1">
    <location>
        <begin position="495"/>
        <end position="513"/>
    </location>
</feature>
<feature type="region of interest" description="Disordered" evidence="1">
    <location>
        <begin position="180"/>
        <end position="199"/>
    </location>
</feature>
<dbReference type="EMBL" id="LXWW01000023">
    <property type="protein sequence ID" value="OAO17632.1"/>
    <property type="molecule type" value="Genomic_DNA"/>
</dbReference>